<dbReference type="InterPro" id="IPR001509">
    <property type="entry name" value="Epimerase_deHydtase"/>
</dbReference>
<dbReference type="Pfam" id="PF01370">
    <property type="entry name" value="Epimerase"/>
    <property type="match status" value="1"/>
</dbReference>
<dbReference type="Gene3D" id="3.40.50.720">
    <property type="entry name" value="NAD(P)-binding Rossmann-like Domain"/>
    <property type="match status" value="1"/>
</dbReference>
<dbReference type="Proteomes" id="UP000647339">
    <property type="component" value="Unassembled WGS sequence"/>
</dbReference>
<dbReference type="PRINTS" id="PR01713">
    <property type="entry name" value="NUCEPIMERASE"/>
</dbReference>
<protein>
    <submittedName>
        <fullName evidence="3">NAD-dependent epimerase</fullName>
    </submittedName>
</protein>
<evidence type="ECO:0000256" key="1">
    <source>
        <dbReference type="ARBA" id="ARBA00023027"/>
    </source>
</evidence>
<organism evidence="3 4">
    <name type="scientific">Echinicola rosea</name>
    <dbReference type="NCBI Taxonomy" id="1807691"/>
    <lineage>
        <taxon>Bacteria</taxon>
        <taxon>Pseudomonadati</taxon>
        <taxon>Bacteroidota</taxon>
        <taxon>Cytophagia</taxon>
        <taxon>Cytophagales</taxon>
        <taxon>Cyclobacteriaceae</taxon>
        <taxon>Echinicola</taxon>
    </lineage>
</organism>
<comment type="caution">
    <text evidence="3">The sequence shown here is derived from an EMBL/GenBank/DDBJ whole genome shotgun (WGS) entry which is preliminary data.</text>
</comment>
<evidence type="ECO:0000259" key="2">
    <source>
        <dbReference type="Pfam" id="PF01370"/>
    </source>
</evidence>
<sequence length="359" mass="40551">MKYLVTGTAGFIGFHVAKKLLERGEEVIGVDSINDYYDINLKYSRLEATGILRDQVVAGKYIRSTDYANYIFVKLDLADKISLMELMAQFKIDVVIHLAAQAGVRYSLEHPDAYVQANIQGFLNVLEACRQYPVKHLVYASSSSVYGANKMMPFSTAHGVDHPVSLYAATKKSNELMAHTYSHLFQIPTTGLRFFTVYGPWGRPDMAMFLFADAIRKGEPIKVFNHGKMERDFTYIDDIVAGVIKVADKPAQPDQNWHESPKTSTSYVPYKVYNIGNSTPVKLMDYIQALEKAMGKSAKKTMMPMQAGDVVSTYADVQDLTRDTGYRPDTPLEKGVRQFVDWYSSYYGFSRKSREHLTP</sequence>
<dbReference type="InterPro" id="IPR036291">
    <property type="entry name" value="NAD(P)-bd_dom_sf"/>
</dbReference>
<dbReference type="SUPFAM" id="SSF51735">
    <property type="entry name" value="NAD(P)-binding Rossmann-fold domains"/>
    <property type="match status" value="1"/>
</dbReference>
<dbReference type="PANTHER" id="PTHR43574">
    <property type="entry name" value="EPIMERASE-RELATED"/>
    <property type="match status" value="1"/>
</dbReference>
<keyword evidence="4" id="KW-1185">Reference proteome</keyword>
<keyword evidence="1" id="KW-0520">NAD</keyword>
<dbReference type="EMBL" id="BMIU01000005">
    <property type="protein sequence ID" value="GGF25760.1"/>
    <property type="molecule type" value="Genomic_DNA"/>
</dbReference>
<reference evidence="4" key="1">
    <citation type="journal article" date="2019" name="Int. J. Syst. Evol. Microbiol.">
        <title>The Global Catalogue of Microorganisms (GCM) 10K type strain sequencing project: providing services to taxonomists for standard genome sequencing and annotation.</title>
        <authorList>
            <consortium name="The Broad Institute Genomics Platform"/>
            <consortium name="The Broad Institute Genome Sequencing Center for Infectious Disease"/>
            <person name="Wu L."/>
            <person name="Ma J."/>
        </authorList>
    </citation>
    <scope>NUCLEOTIDE SEQUENCE [LARGE SCALE GENOMIC DNA]</scope>
    <source>
        <strain evidence="4">CGMCC 1.15407</strain>
    </source>
</reference>
<proteinExistence type="predicted"/>
<evidence type="ECO:0000313" key="3">
    <source>
        <dbReference type="EMBL" id="GGF25760.1"/>
    </source>
</evidence>
<dbReference type="RefSeq" id="WP_137404048.1">
    <property type="nucleotide sequence ID" value="NZ_BMIU01000005.1"/>
</dbReference>
<evidence type="ECO:0000313" key="4">
    <source>
        <dbReference type="Proteomes" id="UP000647339"/>
    </source>
</evidence>
<gene>
    <name evidence="3" type="ORF">GCM10011339_12330</name>
</gene>
<feature type="domain" description="NAD-dependent epimerase/dehydratase" evidence="2">
    <location>
        <begin position="4"/>
        <end position="255"/>
    </location>
</feature>
<accession>A0ABQ1US41</accession>
<name>A0ABQ1US41_9BACT</name>
<dbReference type="CDD" id="cd05253">
    <property type="entry name" value="UDP_GE_SDE_e"/>
    <property type="match status" value="1"/>
</dbReference>